<feature type="domain" description="Fido" evidence="1">
    <location>
        <begin position="106"/>
        <end position="261"/>
    </location>
</feature>
<dbReference type="RefSeq" id="WP_396676352.1">
    <property type="nucleotide sequence ID" value="NZ_JBIRPU010000002.1"/>
</dbReference>
<protein>
    <submittedName>
        <fullName evidence="2">Fic family protein</fullName>
    </submittedName>
</protein>
<proteinExistence type="predicted"/>
<dbReference type="InterPro" id="IPR003812">
    <property type="entry name" value="Fido"/>
</dbReference>
<comment type="caution">
    <text evidence="2">The sequence shown here is derived from an EMBL/GenBank/DDBJ whole genome shotgun (WGS) entry which is preliminary data.</text>
</comment>
<dbReference type="PANTHER" id="PTHR13504:SF38">
    <property type="entry name" value="FIDO DOMAIN-CONTAINING PROTEIN"/>
    <property type="match status" value="1"/>
</dbReference>
<keyword evidence="3" id="KW-1185">Reference proteome</keyword>
<dbReference type="Pfam" id="PF02661">
    <property type="entry name" value="Fic"/>
    <property type="match status" value="1"/>
</dbReference>
<sequence>MLYSTPRLTSEDQRVLAELETMRESLRYQVAEPRRWNGHLRRSLIAHAIQGSNSIEGYQVGLDDAVAAVTGEDPMETSPGTWDVITGYRDAFTYVQQLGHSREFAWHHTLLNALHFMMMRHELAKWPGRYRPGDIYVDEANTGRRVYTGPDADEVPSLVSELVDWLAGGEPDSPLLVRASMAHLNLVKIHPWRDGNGRMSRCLHTLVLARDGVLAPEFSSIEEWLGAGRNTYAYYDVLAEVGGPSWQPANDTGPWIRFCLGAHHQQAQLVRQRLDQAARLWELLDDRVRQGGLPERVVSALQLAATGGRVRRTVYQRDEALTDDQAGRDLRALVQAGFLQQHGQTRGRYYAASATLRELAAPARQPREIVDPYDQIR</sequence>
<name>A0ABW7SDA9_9ACTN</name>
<gene>
    <name evidence="2" type="ORF">ACH4OY_03065</name>
</gene>
<dbReference type="PROSITE" id="PS51459">
    <property type="entry name" value="FIDO"/>
    <property type="match status" value="1"/>
</dbReference>
<accession>A0ABW7SDA9</accession>
<dbReference type="SUPFAM" id="SSF140931">
    <property type="entry name" value="Fic-like"/>
    <property type="match status" value="1"/>
</dbReference>
<dbReference type="InterPro" id="IPR040198">
    <property type="entry name" value="Fido_containing"/>
</dbReference>
<organism evidence="2 3">
    <name type="scientific">Micromonospora rubida</name>
    <dbReference type="NCBI Taxonomy" id="2697657"/>
    <lineage>
        <taxon>Bacteria</taxon>
        <taxon>Bacillati</taxon>
        <taxon>Actinomycetota</taxon>
        <taxon>Actinomycetes</taxon>
        <taxon>Micromonosporales</taxon>
        <taxon>Micromonosporaceae</taxon>
        <taxon>Micromonospora</taxon>
    </lineage>
</organism>
<dbReference type="EMBL" id="JBIRPU010000002">
    <property type="protein sequence ID" value="MFI0791673.1"/>
    <property type="molecule type" value="Genomic_DNA"/>
</dbReference>
<evidence type="ECO:0000313" key="2">
    <source>
        <dbReference type="EMBL" id="MFI0791673.1"/>
    </source>
</evidence>
<dbReference type="InterPro" id="IPR036597">
    <property type="entry name" value="Fido-like_dom_sf"/>
</dbReference>
<evidence type="ECO:0000313" key="3">
    <source>
        <dbReference type="Proteomes" id="UP001611075"/>
    </source>
</evidence>
<evidence type="ECO:0000259" key="1">
    <source>
        <dbReference type="PROSITE" id="PS51459"/>
    </source>
</evidence>
<dbReference type="Gene3D" id="1.10.3290.10">
    <property type="entry name" value="Fido-like domain"/>
    <property type="match status" value="1"/>
</dbReference>
<dbReference type="PANTHER" id="PTHR13504">
    <property type="entry name" value="FIDO DOMAIN-CONTAINING PROTEIN DDB_G0283145"/>
    <property type="match status" value="1"/>
</dbReference>
<dbReference type="Proteomes" id="UP001611075">
    <property type="component" value="Unassembled WGS sequence"/>
</dbReference>
<reference evidence="2 3" key="1">
    <citation type="submission" date="2024-10" db="EMBL/GenBank/DDBJ databases">
        <title>The Natural Products Discovery Center: Release of the First 8490 Sequenced Strains for Exploring Actinobacteria Biosynthetic Diversity.</title>
        <authorList>
            <person name="Kalkreuter E."/>
            <person name="Kautsar S.A."/>
            <person name="Yang D."/>
            <person name="Bader C.D."/>
            <person name="Teijaro C.N."/>
            <person name="Fluegel L."/>
            <person name="Davis C.M."/>
            <person name="Simpson J.R."/>
            <person name="Lauterbach L."/>
            <person name="Steele A.D."/>
            <person name="Gui C."/>
            <person name="Meng S."/>
            <person name="Li G."/>
            <person name="Viehrig K."/>
            <person name="Ye F."/>
            <person name="Su P."/>
            <person name="Kiefer A.F."/>
            <person name="Nichols A."/>
            <person name="Cepeda A.J."/>
            <person name="Yan W."/>
            <person name="Fan B."/>
            <person name="Jiang Y."/>
            <person name="Adhikari A."/>
            <person name="Zheng C.-J."/>
            <person name="Schuster L."/>
            <person name="Cowan T.M."/>
            <person name="Smanski M.J."/>
            <person name="Chevrette M.G."/>
            <person name="De Carvalho L.P.S."/>
            <person name="Shen B."/>
        </authorList>
    </citation>
    <scope>NUCLEOTIDE SEQUENCE [LARGE SCALE GENOMIC DNA]</scope>
    <source>
        <strain evidence="2 3">NPDC021253</strain>
    </source>
</reference>